<reference evidence="8 9" key="1">
    <citation type="journal article" date="2016" name="Nat. Commun.">
        <title>Thousands of microbial genomes shed light on interconnected biogeochemical processes in an aquifer system.</title>
        <authorList>
            <person name="Anantharaman K."/>
            <person name="Brown C.T."/>
            <person name="Hug L.A."/>
            <person name="Sharon I."/>
            <person name="Castelle C.J."/>
            <person name="Probst A.J."/>
            <person name="Thomas B.C."/>
            <person name="Singh A."/>
            <person name="Wilkins M.J."/>
            <person name="Karaoz U."/>
            <person name="Brodie E.L."/>
            <person name="Williams K.H."/>
            <person name="Hubbard S.S."/>
            <person name="Banfield J.F."/>
        </authorList>
    </citation>
    <scope>NUCLEOTIDE SEQUENCE [LARGE SCALE GENOMIC DNA]</scope>
</reference>
<comment type="caution">
    <text evidence="8">The sequence shown here is derived from an EMBL/GenBank/DDBJ whole genome shotgun (WGS) entry which is preliminary data.</text>
</comment>
<dbReference type="PROSITE" id="PS50110">
    <property type="entry name" value="RESPONSE_REGULATORY"/>
    <property type="match status" value="1"/>
</dbReference>
<protein>
    <recommendedName>
        <fullName evidence="10">Diguanylate cyclase response regulator</fullName>
    </recommendedName>
</protein>
<dbReference type="InterPro" id="IPR043128">
    <property type="entry name" value="Rev_trsase/Diguanyl_cyclase"/>
</dbReference>
<feature type="modified residue" description="4-aspartylphosphate" evidence="4">
    <location>
        <position position="77"/>
    </location>
</feature>
<dbReference type="InterPro" id="IPR000160">
    <property type="entry name" value="GGDEF_dom"/>
</dbReference>
<feature type="domain" description="Response regulatory" evidence="6">
    <location>
        <begin position="28"/>
        <end position="142"/>
    </location>
</feature>
<dbReference type="InterPro" id="IPR029787">
    <property type="entry name" value="Nucleotide_cyclase"/>
</dbReference>
<dbReference type="Gene3D" id="3.30.70.270">
    <property type="match status" value="1"/>
</dbReference>
<keyword evidence="1 4" id="KW-0597">Phosphoprotein</keyword>
<dbReference type="SMART" id="SM00448">
    <property type="entry name" value="REC"/>
    <property type="match status" value="1"/>
</dbReference>
<dbReference type="PANTHER" id="PTHR45138:SF6">
    <property type="entry name" value="DIGUANYLATE CYCLASE DGCN"/>
    <property type="match status" value="1"/>
</dbReference>
<dbReference type="GO" id="GO:0000160">
    <property type="term" value="P:phosphorelay signal transduction system"/>
    <property type="evidence" value="ECO:0007669"/>
    <property type="project" value="InterPro"/>
</dbReference>
<dbReference type="GO" id="GO:0043709">
    <property type="term" value="P:cell adhesion involved in single-species biofilm formation"/>
    <property type="evidence" value="ECO:0007669"/>
    <property type="project" value="TreeGrafter"/>
</dbReference>
<dbReference type="InterPro" id="IPR011006">
    <property type="entry name" value="CheY-like_superfamily"/>
</dbReference>
<dbReference type="PROSITE" id="PS50887">
    <property type="entry name" value="GGDEF"/>
    <property type="match status" value="1"/>
</dbReference>
<dbReference type="SUPFAM" id="SSF55073">
    <property type="entry name" value="Nucleotide cyclase"/>
    <property type="match status" value="1"/>
</dbReference>
<feature type="domain" description="GGDEF" evidence="7">
    <location>
        <begin position="191"/>
        <end position="326"/>
    </location>
</feature>
<dbReference type="CDD" id="cd01949">
    <property type="entry name" value="GGDEF"/>
    <property type="match status" value="1"/>
</dbReference>
<name>A0A1F7RMJ6_9BACT</name>
<keyword evidence="3" id="KW-0804">Transcription</keyword>
<evidence type="ECO:0000313" key="8">
    <source>
        <dbReference type="EMBL" id="OGL42743.1"/>
    </source>
</evidence>
<dbReference type="SMART" id="SM00267">
    <property type="entry name" value="GGDEF"/>
    <property type="match status" value="1"/>
</dbReference>
<dbReference type="GO" id="GO:0005886">
    <property type="term" value="C:plasma membrane"/>
    <property type="evidence" value="ECO:0007669"/>
    <property type="project" value="TreeGrafter"/>
</dbReference>
<dbReference type="NCBIfam" id="TIGR00254">
    <property type="entry name" value="GGDEF"/>
    <property type="match status" value="1"/>
</dbReference>
<evidence type="ECO:0000259" key="6">
    <source>
        <dbReference type="PROSITE" id="PS50110"/>
    </source>
</evidence>
<evidence type="ECO:0000256" key="4">
    <source>
        <dbReference type="PROSITE-ProRule" id="PRU00169"/>
    </source>
</evidence>
<dbReference type="AlphaFoldDB" id="A0A1F7RMJ6"/>
<evidence type="ECO:0000256" key="5">
    <source>
        <dbReference type="SAM" id="MobiDB-lite"/>
    </source>
</evidence>
<evidence type="ECO:0000259" key="7">
    <source>
        <dbReference type="PROSITE" id="PS50887"/>
    </source>
</evidence>
<accession>A0A1F7RMJ6</accession>
<dbReference type="Pfam" id="PF00990">
    <property type="entry name" value="GGDEF"/>
    <property type="match status" value="1"/>
</dbReference>
<evidence type="ECO:0000256" key="1">
    <source>
        <dbReference type="ARBA" id="ARBA00022553"/>
    </source>
</evidence>
<dbReference type="Pfam" id="PF00072">
    <property type="entry name" value="Response_reg"/>
    <property type="match status" value="1"/>
</dbReference>
<dbReference type="InterPro" id="IPR001789">
    <property type="entry name" value="Sig_transdc_resp-reg_receiver"/>
</dbReference>
<feature type="compositionally biased region" description="Basic and acidic residues" evidence="5">
    <location>
        <begin position="12"/>
        <end position="23"/>
    </location>
</feature>
<dbReference type="Gene3D" id="3.40.50.2300">
    <property type="match status" value="1"/>
</dbReference>
<dbReference type="Proteomes" id="UP000178526">
    <property type="component" value="Unassembled WGS sequence"/>
</dbReference>
<dbReference type="GO" id="GO:0052621">
    <property type="term" value="F:diguanylate cyclase activity"/>
    <property type="evidence" value="ECO:0007669"/>
    <property type="project" value="TreeGrafter"/>
</dbReference>
<evidence type="ECO:0000313" key="9">
    <source>
        <dbReference type="Proteomes" id="UP000178526"/>
    </source>
</evidence>
<evidence type="ECO:0000256" key="3">
    <source>
        <dbReference type="ARBA" id="ARBA00023163"/>
    </source>
</evidence>
<evidence type="ECO:0000256" key="2">
    <source>
        <dbReference type="ARBA" id="ARBA00023015"/>
    </source>
</evidence>
<organism evidence="8 9">
    <name type="scientific">Candidatus Schekmanbacteria bacterium GWA2_38_11</name>
    <dbReference type="NCBI Taxonomy" id="1817876"/>
    <lineage>
        <taxon>Bacteria</taxon>
        <taxon>Candidatus Schekmaniibacteriota</taxon>
    </lineage>
</organism>
<gene>
    <name evidence="8" type="ORF">A2042_00490</name>
</gene>
<dbReference type="InterPro" id="IPR050469">
    <property type="entry name" value="Diguanylate_Cyclase"/>
</dbReference>
<dbReference type="GO" id="GO:1902201">
    <property type="term" value="P:negative regulation of bacterial-type flagellum-dependent cell motility"/>
    <property type="evidence" value="ECO:0007669"/>
    <property type="project" value="TreeGrafter"/>
</dbReference>
<proteinExistence type="predicted"/>
<dbReference type="FunFam" id="3.40.50.2300:FF:000018">
    <property type="entry name" value="DNA-binding transcriptional regulator NtrC"/>
    <property type="match status" value="1"/>
</dbReference>
<evidence type="ECO:0008006" key="10">
    <source>
        <dbReference type="Google" id="ProtNLM"/>
    </source>
</evidence>
<dbReference type="SUPFAM" id="SSF52172">
    <property type="entry name" value="CheY-like"/>
    <property type="match status" value="1"/>
</dbReference>
<dbReference type="PANTHER" id="PTHR45138">
    <property type="entry name" value="REGULATORY COMPONENTS OF SENSORY TRANSDUCTION SYSTEM"/>
    <property type="match status" value="1"/>
</dbReference>
<sequence>MDKDSLNGVASSEKESKETEDEKPVPVKILIVDDEEILRNMLTDVLTEEGYQVSQASNGEEAVNMLKENYFEIVLTDIMMPGLDGIGVLRAAKEIEPGSDIIVMTGYASVETAIESIRLGASDYITKPFNIDQIKIVIARTIQRRVLERKAQEGEFYKEISKIDTITNLFNHKTFQQLFEAEVGRAKRHNNPLSLLILDIDNFTIYNETNGYPMGDFVLKEIATILTDSCRNHDLVARYGGDEFAVIVPGQGKEETALIARRFKKNVEESKFEKEEVLPGKCLTVSVSLVTFPEDSSSKRELLEKAEETLKKAKSKGVNQLGICGRE</sequence>
<keyword evidence="2" id="KW-0805">Transcription regulation</keyword>
<dbReference type="EMBL" id="MGDB01000028">
    <property type="protein sequence ID" value="OGL42743.1"/>
    <property type="molecule type" value="Genomic_DNA"/>
</dbReference>
<feature type="region of interest" description="Disordered" evidence="5">
    <location>
        <begin position="1"/>
        <end position="23"/>
    </location>
</feature>